<proteinExistence type="predicted"/>
<feature type="compositionally biased region" description="Basic and acidic residues" evidence="1">
    <location>
        <begin position="20"/>
        <end position="34"/>
    </location>
</feature>
<dbReference type="EMBL" id="VSRR010094790">
    <property type="protein sequence ID" value="MPC93405.1"/>
    <property type="molecule type" value="Genomic_DNA"/>
</dbReference>
<organism evidence="2 3">
    <name type="scientific">Portunus trituberculatus</name>
    <name type="common">Swimming crab</name>
    <name type="synonym">Neptunus trituberculatus</name>
    <dbReference type="NCBI Taxonomy" id="210409"/>
    <lineage>
        <taxon>Eukaryota</taxon>
        <taxon>Metazoa</taxon>
        <taxon>Ecdysozoa</taxon>
        <taxon>Arthropoda</taxon>
        <taxon>Crustacea</taxon>
        <taxon>Multicrustacea</taxon>
        <taxon>Malacostraca</taxon>
        <taxon>Eumalacostraca</taxon>
        <taxon>Eucarida</taxon>
        <taxon>Decapoda</taxon>
        <taxon>Pleocyemata</taxon>
        <taxon>Brachyura</taxon>
        <taxon>Eubrachyura</taxon>
        <taxon>Portunoidea</taxon>
        <taxon>Portunidae</taxon>
        <taxon>Portuninae</taxon>
        <taxon>Portunus</taxon>
    </lineage>
</organism>
<accession>A0A5B7JFN7</accession>
<evidence type="ECO:0000313" key="3">
    <source>
        <dbReference type="Proteomes" id="UP000324222"/>
    </source>
</evidence>
<feature type="region of interest" description="Disordered" evidence="1">
    <location>
        <begin position="13"/>
        <end position="69"/>
    </location>
</feature>
<name>A0A5B7JFN7_PORTR</name>
<reference evidence="2 3" key="1">
    <citation type="submission" date="2019-05" db="EMBL/GenBank/DDBJ databases">
        <title>Another draft genome of Portunus trituberculatus and its Hox gene families provides insights of decapod evolution.</title>
        <authorList>
            <person name="Jeong J.-H."/>
            <person name="Song I."/>
            <person name="Kim S."/>
            <person name="Choi T."/>
            <person name="Kim D."/>
            <person name="Ryu S."/>
            <person name="Kim W."/>
        </authorList>
    </citation>
    <scope>NUCLEOTIDE SEQUENCE [LARGE SCALE GENOMIC DNA]</scope>
    <source>
        <tissue evidence="2">Muscle</tissue>
    </source>
</reference>
<dbReference type="AlphaFoldDB" id="A0A5B7JFN7"/>
<protein>
    <submittedName>
        <fullName evidence="2">Uncharacterized protein</fullName>
    </submittedName>
</protein>
<comment type="caution">
    <text evidence="2">The sequence shown here is derived from an EMBL/GenBank/DDBJ whole genome shotgun (WGS) entry which is preliminary data.</text>
</comment>
<sequence>MALRYASRWRQWRGGGVSGTRHETGLSQRVRREVPATTRHCAAPRHATPSSPASYLHQPAHLQTHPPIQ</sequence>
<gene>
    <name evidence="2" type="ORF">E2C01_088532</name>
</gene>
<keyword evidence="3" id="KW-1185">Reference proteome</keyword>
<evidence type="ECO:0000256" key="1">
    <source>
        <dbReference type="SAM" id="MobiDB-lite"/>
    </source>
</evidence>
<dbReference type="Proteomes" id="UP000324222">
    <property type="component" value="Unassembled WGS sequence"/>
</dbReference>
<evidence type="ECO:0000313" key="2">
    <source>
        <dbReference type="EMBL" id="MPC93405.1"/>
    </source>
</evidence>